<dbReference type="Pfam" id="PF13966">
    <property type="entry name" value="zf-RVT"/>
    <property type="match status" value="1"/>
</dbReference>
<keyword evidence="3" id="KW-0548">Nucleotidyltransferase</keyword>
<proteinExistence type="predicted"/>
<dbReference type="GO" id="GO:0003964">
    <property type="term" value="F:RNA-directed DNA polymerase activity"/>
    <property type="evidence" value="ECO:0007669"/>
    <property type="project" value="UniProtKB-KW"/>
</dbReference>
<dbReference type="GO" id="GO:0004523">
    <property type="term" value="F:RNA-DNA hybrid ribonuclease activity"/>
    <property type="evidence" value="ECO:0007669"/>
    <property type="project" value="InterPro"/>
</dbReference>
<dbReference type="InterPro" id="IPR044730">
    <property type="entry name" value="RNase_H-like_dom_plant"/>
</dbReference>
<dbReference type="InterPro" id="IPR036397">
    <property type="entry name" value="RNaseH_sf"/>
</dbReference>
<organism evidence="3 4">
    <name type="scientific">Artemisia annua</name>
    <name type="common">Sweet wormwood</name>
    <dbReference type="NCBI Taxonomy" id="35608"/>
    <lineage>
        <taxon>Eukaryota</taxon>
        <taxon>Viridiplantae</taxon>
        <taxon>Streptophyta</taxon>
        <taxon>Embryophyta</taxon>
        <taxon>Tracheophyta</taxon>
        <taxon>Spermatophyta</taxon>
        <taxon>Magnoliopsida</taxon>
        <taxon>eudicotyledons</taxon>
        <taxon>Gunneridae</taxon>
        <taxon>Pentapetalae</taxon>
        <taxon>asterids</taxon>
        <taxon>campanulids</taxon>
        <taxon>Asterales</taxon>
        <taxon>Asteraceae</taxon>
        <taxon>Asteroideae</taxon>
        <taxon>Anthemideae</taxon>
        <taxon>Artemisiinae</taxon>
        <taxon>Artemisia</taxon>
    </lineage>
</organism>
<dbReference type="InterPro" id="IPR052929">
    <property type="entry name" value="RNase_H-like_EbsB-rel"/>
</dbReference>
<dbReference type="InterPro" id="IPR012337">
    <property type="entry name" value="RNaseH-like_sf"/>
</dbReference>
<feature type="domain" description="Reverse transcriptase zinc-binding" evidence="2">
    <location>
        <begin position="101"/>
        <end position="195"/>
    </location>
</feature>
<dbReference type="InterPro" id="IPR002156">
    <property type="entry name" value="RNaseH_domain"/>
</dbReference>
<sequence>MVMSSWEKLTRMADCFGWVSWMNAKMVLRGLSDISDLVLPGDGHSVNVWEDYWLEDHRRLGPKPDNCEVTYVRDLLNNEACFINRLRPDTLYWHSSPGGLFSTKSAYYLALESAQHMVENVCEESTTLLRAIWNANVPNKIKLFLWRAWKNYLPTINNLQARGLNLTSVSCTHCDQVGEDVIHVLFKCPSARQVWDRCNFDRFYDTDGAVTLDDFCQVFLNKFPMEWENFLMILWGLWRRRNKQFHGQESGKAGLGFVARNDRGDVLFSGARVECYASSPLEAEAKSLLWATKQAHNKGYPKVIFESDSLCLVNALQRGTTLLQIASMLAQIISNSLSFSLCNWSFVKREGNKVAHSIASWALECNDELILEGGVPNCACIWATNDVLSSIR</sequence>
<accession>A0A2U1LXE0</accession>
<evidence type="ECO:0000259" key="1">
    <source>
        <dbReference type="Pfam" id="PF13456"/>
    </source>
</evidence>
<dbReference type="SUPFAM" id="SSF53098">
    <property type="entry name" value="Ribonuclease H-like"/>
    <property type="match status" value="1"/>
</dbReference>
<dbReference type="GO" id="GO:0003676">
    <property type="term" value="F:nucleic acid binding"/>
    <property type="evidence" value="ECO:0007669"/>
    <property type="project" value="InterPro"/>
</dbReference>
<dbReference type="STRING" id="35608.A0A2U1LXE0"/>
<dbReference type="PANTHER" id="PTHR47074:SF48">
    <property type="entry name" value="POLYNUCLEOTIDYL TRANSFERASE, RIBONUCLEASE H-LIKE SUPERFAMILY PROTEIN"/>
    <property type="match status" value="1"/>
</dbReference>
<dbReference type="OrthoDB" id="959921at2759"/>
<name>A0A2U1LXE0_ARTAN</name>
<evidence type="ECO:0000313" key="4">
    <source>
        <dbReference type="Proteomes" id="UP000245207"/>
    </source>
</evidence>
<dbReference type="PANTHER" id="PTHR47074">
    <property type="entry name" value="BNAC02G40300D PROTEIN"/>
    <property type="match status" value="1"/>
</dbReference>
<comment type="caution">
    <text evidence="3">The sequence shown here is derived from an EMBL/GenBank/DDBJ whole genome shotgun (WGS) entry which is preliminary data.</text>
</comment>
<dbReference type="Gene3D" id="3.30.420.10">
    <property type="entry name" value="Ribonuclease H-like superfamily/Ribonuclease H"/>
    <property type="match status" value="1"/>
</dbReference>
<dbReference type="EMBL" id="PKPP01007335">
    <property type="protein sequence ID" value="PWA53683.1"/>
    <property type="molecule type" value="Genomic_DNA"/>
</dbReference>
<evidence type="ECO:0000313" key="3">
    <source>
        <dbReference type="EMBL" id="PWA53683.1"/>
    </source>
</evidence>
<keyword evidence="4" id="KW-1185">Reference proteome</keyword>
<dbReference type="CDD" id="cd06222">
    <property type="entry name" value="RNase_H_like"/>
    <property type="match status" value="1"/>
</dbReference>
<dbReference type="Proteomes" id="UP000245207">
    <property type="component" value="Unassembled WGS sequence"/>
</dbReference>
<dbReference type="InterPro" id="IPR026960">
    <property type="entry name" value="RVT-Znf"/>
</dbReference>
<dbReference type="AlphaFoldDB" id="A0A2U1LXE0"/>
<evidence type="ECO:0000259" key="2">
    <source>
        <dbReference type="Pfam" id="PF13966"/>
    </source>
</evidence>
<feature type="domain" description="RNase H type-1" evidence="1">
    <location>
        <begin position="248"/>
        <end position="362"/>
    </location>
</feature>
<keyword evidence="3" id="KW-0695">RNA-directed DNA polymerase</keyword>
<dbReference type="Pfam" id="PF13456">
    <property type="entry name" value="RVT_3"/>
    <property type="match status" value="1"/>
</dbReference>
<keyword evidence="3" id="KW-0808">Transferase</keyword>
<gene>
    <name evidence="3" type="ORF">CTI12_AA442800</name>
</gene>
<reference evidence="3 4" key="1">
    <citation type="journal article" date="2018" name="Mol. Plant">
        <title>The genome of Artemisia annua provides insight into the evolution of Asteraceae family and artemisinin biosynthesis.</title>
        <authorList>
            <person name="Shen Q."/>
            <person name="Zhang L."/>
            <person name="Liao Z."/>
            <person name="Wang S."/>
            <person name="Yan T."/>
            <person name="Shi P."/>
            <person name="Liu M."/>
            <person name="Fu X."/>
            <person name="Pan Q."/>
            <person name="Wang Y."/>
            <person name="Lv Z."/>
            <person name="Lu X."/>
            <person name="Zhang F."/>
            <person name="Jiang W."/>
            <person name="Ma Y."/>
            <person name="Chen M."/>
            <person name="Hao X."/>
            <person name="Li L."/>
            <person name="Tang Y."/>
            <person name="Lv G."/>
            <person name="Zhou Y."/>
            <person name="Sun X."/>
            <person name="Brodelius P.E."/>
            <person name="Rose J.K.C."/>
            <person name="Tang K."/>
        </authorList>
    </citation>
    <scope>NUCLEOTIDE SEQUENCE [LARGE SCALE GENOMIC DNA]</scope>
    <source>
        <strain evidence="4">cv. Huhao1</strain>
        <tissue evidence="3">Leaf</tissue>
    </source>
</reference>
<protein>
    <submittedName>
        <fullName evidence="3">Reverse transcriptase</fullName>
    </submittedName>
</protein>